<name>A0A426RZ10_9ACTN</name>
<dbReference type="EMBL" id="PDES01000015">
    <property type="protein sequence ID" value="RRQ81546.1"/>
    <property type="molecule type" value="Genomic_DNA"/>
</dbReference>
<evidence type="ECO:0000313" key="1">
    <source>
        <dbReference type="EMBL" id="RRQ81546.1"/>
    </source>
</evidence>
<proteinExistence type="predicted"/>
<organism evidence="1 2">
    <name type="scientific">Streptomyces griseofuscus</name>
    <dbReference type="NCBI Taxonomy" id="146922"/>
    <lineage>
        <taxon>Bacteria</taxon>
        <taxon>Bacillati</taxon>
        <taxon>Actinomycetota</taxon>
        <taxon>Actinomycetes</taxon>
        <taxon>Kitasatosporales</taxon>
        <taxon>Streptomycetaceae</taxon>
        <taxon>Streptomyces</taxon>
    </lineage>
</organism>
<dbReference type="RefSeq" id="WP_125214710.1">
    <property type="nucleotide sequence ID" value="NZ_PDES01000015.1"/>
</dbReference>
<dbReference type="InterPro" id="IPR045677">
    <property type="entry name" value="DUF6197"/>
</dbReference>
<comment type="caution">
    <text evidence="1">The sequence shown here is derived from an EMBL/GenBank/DDBJ whole genome shotgun (WGS) entry which is preliminary data.</text>
</comment>
<protein>
    <submittedName>
        <fullName evidence="1">Uncharacterized protein</fullName>
    </submittedName>
</protein>
<sequence length="157" mass="17083">MTTTITPSATRPPALTLDERLALTGLAMDDRLDTAGVAVSVRTAHIDTEITMPPQTATPYRTPIAALLHRARIRIQTDGWCRTALYDNTGAVCPIRAIRLEASSRGQADDAAFLLLEAVRRQWQADTIPSWNAQQDTVAPVLIAFGRAAELAHARNL</sequence>
<gene>
    <name evidence="1" type="ORF">CQW44_30560</name>
</gene>
<accession>A0A426RZ10</accession>
<keyword evidence="2" id="KW-1185">Reference proteome</keyword>
<dbReference type="Pfam" id="PF19698">
    <property type="entry name" value="DUF6197"/>
    <property type="match status" value="1"/>
</dbReference>
<reference evidence="1 2" key="1">
    <citation type="submission" date="2017-10" db="EMBL/GenBank/DDBJ databases">
        <title>Draft genome of actinobacteria isolated from guarana (Paullinia cupana (Mart.) Ducke.</title>
        <authorList>
            <person name="Siqueira K.A."/>
            <person name="Liotti R.G."/>
            <person name="Mendes T.A."/>
            <person name="Soares M.A."/>
        </authorList>
    </citation>
    <scope>NUCLEOTIDE SEQUENCE [LARGE SCALE GENOMIC DNA]</scope>
    <source>
        <strain evidence="1 2">199</strain>
    </source>
</reference>
<evidence type="ECO:0000313" key="2">
    <source>
        <dbReference type="Proteomes" id="UP000276379"/>
    </source>
</evidence>
<dbReference type="Proteomes" id="UP000276379">
    <property type="component" value="Unassembled WGS sequence"/>
</dbReference>
<dbReference type="AlphaFoldDB" id="A0A426RZ10"/>